<organism evidence="1 2">
    <name type="scientific">Mycobacterium marseillense</name>
    <dbReference type="NCBI Taxonomy" id="701042"/>
    <lineage>
        <taxon>Bacteria</taxon>
        <taxon>Bacillati</taxon>
        <taxon>Actinomycetota</taxon>
        <taxon>Actinomycetes</taxon>
        <taxon>Mycobacteriales</taxon>
        <taxon>Mycobacteriaceae</taxon>
        <taxon>Mycobacterium</taxon>
        <taxon>Mycobacterium avium complex (MAC)</taxon>
    </lineage>
</organism>
<dbReference type="Proteomes" id="UP000466831">
    <property type="component" value="Chromosome"/>
</dbReference>
<proteinExistence type="predicted"/>
<dbReference type="EMBL" id="AP022584">
    <property type="protein sequence ID" value="BBY11241.1"/>
    <property type="molecule type" value="Genomic_DNA"/>
</dbReference>
<reference evidence="1 2" key="1">
    <citation type="journal article" date="2019" name="Emerg. Microbes Infect.">
        <title>Comprehensive subspecies identification of 175 nontuberculous mycobacteria species based on 7547 genomic profiles.</title>
        <authorList>
            <person name="Matsumoto Y."/>
            <person name="Kinjo T."/>
            <person name="Motooka D."/>
            <person name="Nabeya D."/>
            <person name="Jung N."/>
            <person name="Uechi K."/>
            <person name="Horii T."/>
            <person name="Iida T."/>
            <person name="Fujita J."/>
            <person name="Nakamura S."/>
        </authorList>
    </citation>
    <scope>NUCLEOTIDE SEQUENCE [LARGE SCALE GENOMIC DNA]</scope>
    <source>
        <strain evidence="1 2">JCM 17324</strain>
    </source>
</reference>
<protein>
    <submittedName>
        <fullName evidence="1">Uncharacterized protein</fullName>
    </submittedName>
</protein>
<evidence type="ECO:0000313" key="1">
    <source>
        <dbReference type="EMBL" id="BBY11241.1"/>
    </source>
</evidence>
<gene>
    <name evidence="1" type="ORF">MMARJ_19810</name>
</gene>
<keyword evidence="2" id="KW-1185">Reference proteome</keyword>
<accession>A0ABM7JBU4</accession>
<sequence length="107" mass="11150">MHAIAPIADVPAFAGNAFAHRLPRGARLNRGAAGVSGDAAVAVVTNDVVREKNGITPANGPGIGTRPGQMFKAEAVWLFRSVYLHALDGGRLCVTKGMDNEGQQDGR</sequence>
<evidence type="ECO:0000313" key="2">
    <source>
        <dbReference type="Proteomes" id="UP000466831"/>
    </source>
</evidence>
<name>A0ABM7JBU4_9MYCO</name>